<dbReference type="RefSeq" id="WP_034354820.1">
    <property type="nucleotide sequence ID" value="NZ_BAABRV010000018.1"/>
</dbReference>
<reference evidence="1 2" key="1">
    <citation type="submission" date="2024-02" db="EMBL/GenBank/DDBJ databases">
        <title>Deinococcus aluminii NBRC 112889.</title>
        <authorList>
            <person name="Ichikawa N."/>
            <person name="Katano-Makiyama Y."/>
            <person name="Hidaka K."/>
        </authorList>
    </citation>
    <scope>NUCLEOTIDE SEQUENCE [LARGE SCALE GENOMIC DNA]</scope>
    <source>
        <strain evidence="1 2">NBRC 112889</strain>
    </source>
</reference>
<proteinExistence type="predicted"/>
<comment type="caution">
    <text evidence="1">The sequence shown here is derived from an EMBL/GenBank/DDBJ whole genome shotgun (WGS) entry which is preliminary data.</text>
</comment>
<sequence>MDTALPTPTPELVRANLEKFEQQGIVTEAALHQLVATFPLNERLEDILLKVVAINSIYGTNIFAFEEAARHIHSLGIDEALSRADPSVVHRIAQMTIRGKPRNNYSFATKYCSWHKPHEYPIYDNLVDEQLWRYRTQDRDGFSDFRHPDLRDYPKFKEIIQKFAYRYGLTDFSIRDIDKFLWIQAKGL</sequence>
<accession>A0ABP9XKB8</accession>
<evidence type="ECO:0000313" key="1">
    <source>
        <dbReference type="EMBL" id="GAA5535178.1"/>
    </source>
</evidence>
<gene>
    <name evidence="1" type="ORF">Dalu01_03602</name>
</gene>
<dbReference type="Proteomes" id="UP001404956">
    <property type="component" value="Unassembled WGS sequence"/>
</dbReference>
<organism evidence="1 2">
    <name type="scientific">Deinococcus aluminii</name>
    <dbReference type="NCBI Taxonomy" id="1656885"/>
    <lineage>
        <taxon>Bacteria</taxon>
        <taxon>Thermotogati</taxon>
        <taxon>Deinococcota</taxon>
        <taxon>Deinococci</taxon>
        <taxon>Deinococcales</taxon>
        <taxon>Deinococcaceae</taxon>
        <taxon>Deinococcus</taxon>
    </lineage>
</organism>
<dbReference type="EMBL" id="BAABRV010000018">
    <property type="protein sequence ID" value="GAA5535178.1"/>
    <property type="molecule type" value="Genomic_DNA"/>
</dbReference>
<evidence type="ECO:0000313" key="2">
    <source>
        <dbReference type="Proteomes" id="UP001404956"/>
    </source>
</evidence>
<name>A0ABP9XKB8_9DEIO</name>
<keyword evidence="2" id="KW-1185">Reference proteome</keyword>
<protein>
    <submittedName>
        <fullName evidence="1">Uncharacterized protein</fullName>
    </submittedName>
</protein>